<organism evidence="2 3">
    <name type="scientific">Streptomyces coffeae</name>
    <dbReference type="NCBI Taxonomy" id="621382"/>
    <lineage>
        <taxon>Bacteria</taxon>
        <taxon>Bacillati</taxon>
        <taxon>Actinomycetota</taxon>
        <taxon>Actinomycetes</taxon>
        <taxon>Kitasatosporales</taxon>
        <taxon>Streptomycetaceae</taxon>
        <taxon>Streptomyces</taxon>
    </lineage>
</organism>
<proteinExistence type="predicted"/>
<protein>
    <submittedName>
        <fullName evidence="2">Uncharacterized protein</fullName>
    </submittedName>
</protein>
<name>A0ABS1NGR6_9ACTN</name>
<reference evidence="2 3" key="1">
    <citation type="submission" date="2021-01" db="EMBL/GenBank/DDBJ databases">
        <title>WGS of actinomycetes isolated from Thailand.</title>
        <authorList>
            <person name="Thawai C."/>
        </authorList>
    </citation>
    <scope>NUCLEOTIDE SEQUENCE [LARGE SCALE GENOMIC DNA]</scope>
    <source>
        <strain evidence="2 3">CA1R205</strain>
    </source>
</reference>
<keyword evidence="3" id="KW-1185">Reference proteome</keyword>
<evidence type="ECO:0000256" key="1">
    <source>
        <dbReference type="SAM" id="MobiDB-lite"/>
    </source>
</evidence>
<gene>
    <name evidence="2" type="ORF">JK363_21330</name>
</gene>
<dbReference type="RefSeq" id="WP_201876558.1">
    <property type="nucleotide sequence ID" value="NZ_JAERRF010000011.1"/>
</dbReference>
<comment type="caution">
    <text evidence="2">The sequence shown here is derived from an EMBL/GenBank/DDBJ whole genome shotgun (WGS) entry which is preliminary data.</text>
</comment>
<evidence type="ECO:0000313" key="3">
    <source>
        <dbReference type="Proteomes" id="UP000634229"/>
    </source>
</evidence>
<accession>A0ABS1NGR6</accession>
<sequence length="54" mass="5396">MTRDGAAVPVGTARSSSLIALHLGRAAQGLVRGAPPTDGHGVPPVTTFESDDNA</sequence>
<evidence type="ECO:0000313" key="2">
    <source>
        <dbReference type="EMBL" id="MBL1099165.1"/>
    </source>
</evidence>
<dbReference type="Proteomes" id="UP000634229">
    <property type="component" value="Unassembled WGS sequence"/>
</dbReference>
<dbReference type="EMBL" id="JAERRF010000011">
    <property type="protein sequence ID" value="MBL1099165.1"/>
    <property type="molecule type" value="Genomic_DNA"/>
</dbReference>
<feature type="region of interest" description="Disordered" evidence="1">
    <location>
        <begin position="30"/>
        <end position="54"/>
    </location>
</feature>